<dbReference type="Gene3D" id="3.40.50.10140">
    <property type="entry name" value="Toll/interleukin-1 receptor homology (TIR) domain"/>
    <property type="match status" value="1"/>
</dbReference>
<evidence type="ECO:0000313" key="3">
    <source>
        <dbReference type="EMBL" id="WVY95060.1"/>
    </source>
</evidence>
<dbReference type="AlphaFoldDB" id="A0AAQ3MQ64"/>
<gene>
    <name evidence="3" type="ORF">V8G54_034148</name>
</gene>
<organism evidence="3 4">
    <name type="scientific">Vigna mungo</name>
    <name type="common">Black gram</name>
    <name type="synonym">Phaseolus mungo</name>
    <dbReference type="NCBI Taxonomy" id="3915"/>
    <lineage>
        <taxon>Eukaryota</taxon>
        <taxon>Viridiplantae</taxon>
        <taxon>Streptophyta</taxon>
        <taxon>Embryophyta</taxon>
        <taxon>Tracheophyta</taxon>
        <taxon>Spermatophyta</taxon>
        <taxon>Magnoliopsida</taxon>
        <taxon>eudicotyledons</taxon>
        <taxon>Gunneridae</taxon>
        <taxon>Pentapetalae</taxon>
        <taxon>rosids</taxon>
        <taxon>fabids</taxon>
        <taxon>Fabales</taxon>
        <taxon>Fabaceae</taxon>
        <taxon>Papilionoideae</taxon>
        <taxon>50 kb inversion clade</taxon>
        <taxon>NPAAA clade</taxon>
        <taxon>indigoferoid/millettioid clade</taxon>
        <taxon>Phaseoleae</taxon>
        <taxon>Vigna</taxon>
    </lineage>
</organism>
<dbReference type="EMBL" id="CP144691">
    <property type="protein sequence ID" value="WVY95060.1"/>
    <property type="molecule type" value="Genomic_DNA"/>
</dbReference>
<dbReference type="InterPro" id="IPR035897">
    <property type="entry name" value="Toll_tir_struct_dom_sf"/>
</dbReference>
<evidence type="ECO:0000313" key="4">
    <source>
        <dbReference type="Proteomes" id="UP001374535"/>
    </source>
</evidence>
<dbReference type="Pfam" id="PF01582">
    <property type="entry name" value="TIR"/>
    <property type="match status" value="1"/>
</dbReference>
<keyword evidence="1" id="KW-0520">NAD</keyword>
<feature type="domain" description="TIR" evidence="2">
    <location>
        <begin position="18"/>
        <end position="179"/>
    </location>
</feature>
<evidence type="ECO:0000259" key="2">
    <source>
        <dbReference type="PROSITE" id="PS50104"/>
    </source>
</evidence>
<dbReference type="GO" id="GO:0007165">
    <property type="term" value="P:signal transduction"/>
    <property type="evidence" value="ECO:0007669"/>
    <property type="project" value="InterPro"/>
</dbReference>
<dbReference type="Proteomes" id="UP001374535">
    <property type="component" value="Chromosome 10"/>
</dbReference>
<accession>A0AAQ3MQ64</accession>
<keyword evidence="4" id="KW-1185">Reference proteome</keyword>
<dbReference type="SUPFAM" id="SSF52200">
    <property type="entry name" value="Toll/Interleukin receptor TIR domain"/>
    <property type="match status" value="1"/>
</dbReference>
<sequence length="201" mass="23280">MVEEKIISSNSCSVLPTKKYDVFISYRGEDTRRNFTSHLYEALMQKEVETYVDEDIEKGDEISPALMKAIENSRVSIVVFSENFASSKWCLCELVKIMECKKDFAQTVIPVFYNIDPSHVRKQTGSYEESFVKHEGEPNCKKWKAALTEAANLAGWNSQNYRIDPELLKDIVGDVLRKLPPRCRNQCKGRVRIEKHHKRIE</sequence>
<proteinExistence type="predicted"/>
<dbReference type="FunFam" id="3.40.50.10140:FF:000007">
    <property type="entry name" value="Disease resistance protein (TIR-NBS-LRR class)"/>
    <property type="match status" value="1"/>
</dbReference>
<protein>
    <recommendedName>
        <fullName evidence="2">TIR domain-containing protein</fullName>
    </recommendedName>
</protein>
<reference evidence="3 4" key="1">
    <citation type="journal article" date="2023" name="Life. Sci Alliance">
        <title>Evolutionary insights into 3D genome organization and epigenetic landscape of Vigna mungo.</title>
        <authorList>
            <person name="Junaid A."/>
            <person name="Singh B."/>
            <person name="Bhatia S."/>
        </authorList>
    </citation>
    <scope>NUCLEOTIDE SEQUENCE [LARGE SCALE GENOMIC DNA]</scope>
    <source>
        <strain evidence="3">Urdbean</strain>
    </source>
</reference>
<dbReference type="PANTHER" id="PTHR32009:SF159">
    <property type="entry name" value="TIR DOMAIN-CONTAINING PROTEIN"/>
    <property type="match status" value="1"/>
</dbReference>
<name>A0AAQ3MQ64_VIGMU</name>
<dbReference type="InterPro" id="IPR000157">
    <property type="entry name" value="TIR_dom"/>
</dbReference>
<dbReference type="PROSITE" id="PS50104">
    <property type="entry name" value="TIR"/>
    <property type="match status" value="1"/>
</dbReference>
<dbReference type="PANTHER" id="PTHR32009">
    <property type="entry name" value="TMV RESISTANCE PROTEIN N-LIKE"/>
    <property type="match status" value="1"/>
</dbReference>
<evidence type="ECO:0000256" key="1">
    <source>
        <dbReference type="ARBA" id="ARBA00023027"/>
    </source>
</evidence>
<dbReference type="SMART" id="SM00255">
    <property type="entry name" value="TIR"/>
    <property type="match status" value="1"/>
</dbReference>